<sequence>MLWGCFGSKKENNKFINSSSSTNVFNMLSTSQVKISQAMKGNLNVRFFSTSSGSSSMI</sequence>
<dbReference type="AlphaFoldDB" id="A0A2P2M4Q3"/>
<dbReference type="EMBL" id="GGEC01044722">
    <property type="protein sequence ID" value="MBX25206.1"/>
    <property type="molecule type" value="Transcribed_RNA"/>
</dbReference>
<reference evidence="1" key="1">
    <citation type="submission" date="2018-02" db="EMBL/GenBank/DDBJ databases">
        <title>Rhizophora mucronata_Transcriptome.</title>
        <authorList>
            <person name="Meera S.P."/>
            <person name="Sreeshan A."/>
            <person name="Augustine A."/>
        </authorList>
    </citation>
    <scope>NUCLEOTIDE SEQUENCE</scope>
    <source>
        <tissue evidence="1">Leaf</tissue>
    </source>
</reference>
<name>A0A2P2M4Q3_RHIMU</name>
<organism evidence="1">
    <name type="scientific">Rhizophora mucronata</name>
    <name type="common">Asiatic mangrove</name>
    <dbReference type="NCBI Taxonomy" id="61149"/>
    <lineage>
        <taxon>Eukaryota</taxon>
        <taxon>Viridiplantae</taxon>
        <taxon>Streptophyta</taxon>
        <taxon>Embryophyta</taxon>
        <taxon>Tracheophyta</taxon>
        <taxon>Spermatophyta</taxon>
        <taxon>Magnoliopsida</taxon>
        <taxon>eudicotyledons</taxon>
        <taxon>Gunneridae</taxon>
        <taxon>Pentapetalae</taxon>
        <taxon>rosids</taxon>
        <taxon>fabids</taxon>
        <taxon>Malpighiales</taxon>
        <taxon>Rhizophoraceae</taxon>
        <taxon>Rhizophora</taxon>
    </lineage>
</organism>
<proteinExistence type="predicted"/>
<accession>A0A2P2M4Q3</accession>
<protein>
    <submittedName>
        <fullName evidence="1">Uncharacterized protein</fullName>
    </submittedName>
</protein>
<evidence type="ECO:0000313" key="1">
    <source>
        <dbReference type="EMBL" id="MBX25206.1"/>
    </source>
</evidence>